<dbReference type="RefSeq" id="WP_043967407.1">
    <property type="nucleotide sequence ID" value="NZ_JXSX01000003.1"/>
</dbReference>
<keyword evidence="3" id="KW-1185">Reference proteome</keyword>
<feature type="coiled-coil region" evidence="1">
    <location>
        <begin position="6"/>
        <end position="33"/>
    </location>
</feature>
<name>A0A0D0WQ57_9ACTN</name>
<reference evidence="2 3" key="1">
    <citation type="submission" date="2015-01" db="EMBL/GenBank/DDBJ databases">
        <title>Sequencing and annotation of Micromonospora carbonacea strain JXNU-1 genome.</title>
        <authorList>
            <person name="Long Z."/>
            <person name="Huang Y."/>
            <person name="Jiang Y."/>
        </authorList>
    </citation>
    <scope>NUCLEOTIDE SEQUENCE [LARGE SCALE GENOMIC DNA]</scope>
    <source>
        <strain evidence="2 3">JXNU-1</strain>
    </source>
</reference>
<dbReference type="Proteomes" id="UP000032254">
    <property type="component" value="Unassembled WGS sequence"/>
</dbReference>
<dbReference type="EMBL" id="JXSX01000003">
    <property type="protein sequence ID" value="KIR60924.1"/>
    <property type="molecule type" value="Genomic_DNA"/>
</dbReference>
<sequence>MRDSLLSTADEVLERLEDEIAFLAEGLAGVSEQLTCLTTELDDQLAEGSPDQVGHTLDRVAALLGDQALSDLTALAGLGAIRHGHPPQRDDDSVHAIPTLPTEGVPVAAGQGDADERSADELRALVASAADHLRRLSVFVTDRFDLARAAAERGDADRALEELRLTREAAGSAPAGYQLWLACLADLPG</sequence>
<accession>A0A0D0WQ57</accession>
<comment type="caution">
    <text evidence="2">The sequence shown here is derived from an EMBL/GenBank/DDBJ whole genome shotgun (WGS) entry which is preliminary data.</text>
</comment>
<dbReference type="PATRIC" id="fig|47853.6.peg.5074"/>
<dbReference type="OrthoDB" id="3389675at2"/>
<organism evidence="2 3">
    <name type="scientific">Micromonospora haikouensis</name>
    <dbReference type="NCBI Taxonomy" id="686309"/>
    <lineage>
        <taxon>Bacteria</taxon>
        <taxon>Bacillati</taxon>
        <taxon>Actinomycetota</taxon>
        <taxon>Actinomycetes</taxon>
        <taxon>Micromonosporales</taxon>
        <taxon>Micromonosporaceae</taxon>
        <taxon>Micromonospora</taxon>
    </lineage>
</organism>
<dbReference type="GeneID" id="301307150"/>
<protein>
    <submittedName>
        <fullName evidence="2">Uncharacterized protein</fullName>
    </submittedName>
</protein>
<evidence type="ECO:0000313" key="2">
    <source>
        <dbReference type="EMBL" id="KIR60924.1"/>
    </source>
</evidence>
<dbReference type="AlphaFoldDB" id="A0A0D0WQ57"/>
<evidence type="ECO:0000256" key="1">
    <source>
        <dbReference type="SAM" id="Coils"/>
    </source>
</evidence>
<gene>
    <name evidence="2" type="ORF">TK50_24215</name>
</gene>
<keyword evidence="1" id="KW-0175">Coiled coil</keyword>
<proteinExistence type="predicted"/>
<evidence type="ECO:0000313" key="3">
    <source>
        <dbReference type="Proteomes" id="UP000032254"/>
    </source>
</evidence>